<accession>A0A9W8K0B1</accession>
<keyword evidence="2" id="KW-1185">Reference proteome</keyword>
<sequence>MPRTVSHTIPSLDLTRLLTPAEERERNPEAGFMNIRTESGRVLPIPAPNPLALRMNRYDRICYEFSDPQSFTNPGYDWKPPGKINNFGTRPDVPPFFIDTMKLKNRYAYRFNGAAWILTPLDVEPDYKFRHGALVIFDHCLAPDFNYQMSGKREEEGPYGYIDVVAINLFNAYHTEASMTLPPFVLEVPVENCQEFGHNPYDVPIDDTTSIAPATSTIGYFKSLLLSSSFASYSCSS</sequence>
<dbReference type="EMBL" id="JANKHO010001528">
    <property type="protein sequence ID" value="KAJ3500884.1"/>
    <property type="molecule type" value="Genomic_DNA"/>
</dbReference>
<dbReference type="Proteomes" id="UP001148786">
    <property type="component" value="Unassembled WGS sequence"/>
</dbReference>
<evidence type="ECO:0000313" key="1">
    <source>
        <dbReference type="EMBL" id="KAJ3500884.1"/>
    </source>
</evidence>
<comment type="caution">
    <text evidence="1">The sequence shown here is derived from an EMBL/GenBank/DDBJ whole genome shotgun (WGS) entry which is preliminary data.</text>
</comment>
<gene>
    <name evidence="1" type="ORF">NLJ89_g9591</name>
</gene>
<protein>
    <submittedName>
        <fullName evidence="1">Uncharacterized protein</fullName>
    </submittedName>
</protein>
<evidence type="ECO:0000313" key="2">
    <source>
        <dbReference type="Proteomes" id="UP001148786"/>
    </source>
</evidence>
<name>A0A9W8K0B1_9AGAR</name>
<reference evidence="1" key="1">
    <citation type="submission" date="2022-07" db="EMBL/GenBank/DDBJ databases">
        <title>Genome Sequence of Agrocybe chaxingu.</title>
        <authorList>
            <person name="Buettner E."/>
        </authorList>
    </citation>
    <scope>NUCLEOTIDE SEQUENCE</scope>
    <source>
        <strain evidence="1">MP-N11</strain>
    </source>
</reference>
<organism evidence="1 2">
    <name type="scientific">Agrocybe chaxingu</name>
    <dbReference type="NCBI Taxonomy" id="84603"/>
    <lineage>
        <taxon>Eukaryota</taxon>
        <taxon>Fungi</taxon>
        <taxon>Dikarya</taxon>
        <taxon>Basidiomycota</taxon>
        <taxon>Agaricomycotina</taxon>
        <taxon>Agaricomycetes</taxon>
        <taxon>Agaricomycetidae</taxon>
        <taxon>Agaricales</taxon>
        <taxon>Agaricineae</taxon>
        <taxon>Strophariaceae</taxon>
        <taxon>Agrocybe</taxon>
    </lineage>
</organism>
<proteinExistence type="predicted"/>
<dbReference type="AlphaFoldDB" id="A0A9W8K0B1"/>